<accession>A0ABM3QWZ8</accession>
<dbReference type="Pfam" id="PF13952">
    <property type="entry name" value="DUF4216"/>
    <property type="match status" value="1"/>
</dbReference>
<proteinExistence type="predicted"/>
<sequence>MNYGVCVQSPEEIDYFGILEEVVEVAYCGKLREYKTILFKCSWMDSMKGMNIHEQYKLVEVNHSKRYPKYDPFVLSYQVSQVYFAHYPSLKRDKDQWWAVFKTKARSVIDAPVDLEFLQEDANEDSSAICAPEEIPDHEDQEDNEDVIDEDDVEADEFETSGDEDDEFETSDDDDVDDEFDDDEFDDDAYDD</sequence>
<protein>
    <recommendedName>
        <fullName evidence="2">DUF4216 domain-containing protein</fullName>
    </recommendedName>
</protein>
<feature type="domain" description="DUF4216" evidence="2">
    <location>
        <begin position="24"/>
        <end position="100"/>
    </location>
</feature>
<name>A0ABM3QWZ8_SPIOL</name>
<reference evidence="3" key="1">
    <citation type="journal article" date="2021" name="Nat. Commun.">
        <title>Genomic analyses provide insights into spinach domestication and the genetic basis of agronomic traits.</title>
        <authorList>
            <person name="Cai X."/>
            <person name="Sun X."/>
            <person name="Xu C."/>
            <person name="Sun H."/>
            <person name="Wang X."/>
            <person name="Ge C."/>
            <person name="Zhang Z."/>
            <person name="Wang Q."/>
            <person name="Fei Z."/>
            <person name="Jiao C."/>
            <person name="Wang Q."/>
        </authorList>
    </citation>
    <scope>NUCLEOTIDE SEQUENCE [LARGE SCALE GENOMIC DNA]</scope>
    <source>
        <strain evidence="3">cv. Varoflay</strain>
    </source>
</reference>
<gene>
    <name evidence="4" type="primary">LOC130462924</name>
</gene>
<dbReference type="Proteomes" id="UP000813463">
    <property type="component" value="Chromosome 6"/>
</dbReference>
<dbReference type="PANTHER" id="PTHR48258:SF3">
    <property type="entry name" value="FK506-BINDING PROTEIN 4-LIKE ISOFORM X1"/>
    <property type="match status" value="1"/>
</dbReference>
<dbReference type="InterPro" id="IPR025312">
    <property type="entry name" value="DUF4216"/>
</dbReference>
<evidence type="ECO:0000256" key="1">
    <source>
        <dbReference type="SAM" id="MobiDB-lite"/>
    </source>
</evidence>
<evidence type="ECO:0000259" key="2">
    <source>
        <dbReference type="Pfam" id="PF13952"/>
    </source>
</evidence>
<dbReference type="RefSeq" id="XP_056687889.1">
    <property type="nucleotide sequence ID" value="XM_056831911.1"/>
</dbReference>
<organism evidence="3 4">
    <name type="scientific">Spinacia oleracea</name>
    <name type="common">Spinach</name>
    <dbReference type="NCBI Taxonomy" id="3562"/>
    <lineage>
        <taxon>Eukaryota</taxon>
        <taxon>Viridiplantae</taxon>
        <taxon>Streptophyta</taxon>
        <taxon>Embryophyta</taxon>
        <taxon>Tracheophyta</taxon>
        <taxon>Spermatophyta</taxon>
        <taxon>Magnoliopsida</taxon>
        <taxon>eudicotyledons</taxon>
        <taxon>Gunneridae</taxon>
        <taxon>Pentapetalae</taxon>
        <taxon>Caryophyllales</taxon>
        <taxon>Chenopodiaceae</taxon>
        <taxon>Chenopodioideae</taxon>
        <taxon>Anserineae</taxon>
        <taxon>Spinacia</taxon>
    </lineage>
</organism>
<feature type="compositionally biased region" description="Acidic residues" evidence="1">
    <location>
        <begin position="134"/>
        <end position="192"/>
    </location>
</feature>
<evidence type="ECO:0000313" key="4">
    <source>
        <dbReference type="RefSeq" id="XP_056687889.1"/>
    </source>
</evidence>
<keyword evidence="3" id="KW-1185">Reference proteome</keyword>
<reference evidence="4" key="2">
    <citation type="submission" date="2025-08" db="UniProtKB">
        <authorList>
            <consortium name="RefSeq"/>
        </authorList>
    </citation>
    <scope>IDENTIFICATION</scope>
    <source>
        <tissue evidence="4">Leaf</tissue>
    </source>
</reference>
<evidence type="ECO:0000313" key="3">
    <source>
        <dbReference type="Proteomes" id="UP000813463"/>
    </source>
</evidence>
<dbReference type="GeneID" id="130462924"/>
<feature type="region of interest" description="Disordered" evidence="1">
    <location>
        <begin position="132"/>
        <end position="192"/>
    </location>
</feature>
<dbReference type="PANTHER" id="PTHR48258">
    <property type="entry name" value="DUF4218 DOMAIN-CONTAINING PROTEIN-RELATED"/>
    <property type="match status" value="1"/>
</dbReference>